<evidence type="ECO:0000256" key="3">
    <source>
        <dbReference type="ARBA" id="ARBA00022448"/>
    </source>
</evidence>
<evidence type="ECO:0000256" key="5">
    <source>
        <dbReference type="ARBA" id="ARBA00022538"/>
    </source>
</evidence>
<keyword evidence="14" id="KW-1185">Reference proteome</keyword>
<evidence type="ECO:0000313" key="14">
    <source>
        <dbReference type="Proteomes" id="UP000054877"/>
    </source>
</evidence>
<keyword evidence="5" id="KW-0633">Potassium transport</keyword>
<dbReference type="Gene3D" id="3.40.50.720">
    <property type="entry name" value="NAD(P)-binding Rossmann-like Domain"/>
    <property type="match status" value="1"/>
</dbReference>
<sequence>MDNHLLTHIFIFLASAAIIVPLANRFKLGSILGYLVIGILIGPYGFKLIGNSHQIMQFAEFGVIMMLFLIGLELEPARLWRMRKAIIGLGGLQVLLTAIVLCLLGVLIGHRWQASLAIGMALALSSTALVLQMLEEKNLLRTAEGETSFAVLLFQDIAVIPILVVMPLLSINGVARTQSHSDSLLALFPFWTHPLIIAVVISSMIAIGRYFSHHLFFIVAKTNRREVFTATSLALIVGITLLMHAVGVSPALGAFIAGVVLAHSEYKRTLKTDIEPFKGLLLGLFFISVGMGMNFTLLSLHPMQLSGTVVLLILIKGLILTGLGLKFGLTRIQTLGFALGLSQGGEFAFVLFQYAHTSHVIRSETAAYYTLVVALSMATTPLLMMLYYRFIVPRYLSLLPTQPFDTINERRNVILVGYGRFGQIIGRFLAGHKIPTTILEKDPEQIKLLRKFGFPGYFGDASRLDLLKNAGAHHAKLLVIAVSSPEISLEIVKLAKQHFPHLKIYSRARNRSHAYELHKAGVDYFKRELFDSSLTMAQEIMIALGYNAESLRRKAKAFLQLDEESLKKSFEFFEKEAELINLSRQVAGELERILQSDLKGEY</sequence>
<comment type="similarity">
    <text evidence="2">Belongs to the monovalent cation:proton antiporter 2 (CPA2) transporter (TC 2.A.37) family.</text>
</comment>
<dbReference type="NCBIfam" id="TIGR00932">
    <property type="entry name" value="2a37"/>
    <property type="match status" value="1"/>
</dbReference>
<dbReference type="EMBL" id="LNYX01000012">
    <property type="protein sequence ID" value="KTD64707.1"/>
    <property type="molecule type" value="Genomic_DNA"/>
</dbReference>
<dbReference type="AlphaFoldDB" id="A0A0W0Z774"/>
<protein>
    <submittedName>
        <fullName evidence="13">Glutathione-regulated potassium efflux system</fullName>
    </submittedName>
</protein>
<dbReference type="InterPro" id="IPR006153">
    <property type="entry name" value="Cation/H_exchanger_TM"/>
</dbReference>
<evidence type="ECO:0000256" key="6">
    <source>
        <dbReference type="ARBA" id="ARBA00022692"/>
    </source>
</evidence>
<evidence type="ECO:0000256" key="11">
    <source>
        <dbReference type="SAM" id="Phobius"/>
    </source>
</evidence>
<organism evidence="13 14">
    <name type="scientific">Legionella spiritensis</name>
    <dbReference type="NCBI Taxonomy" id="452"/>
    <lineage>
        <taxon>Bacteria</taxon>
        <taxon>Pseudomonadati</taxon>
        <taxon>Pseudomonadota</taxon>
        <taxon>Gammaproteobacteria</taxon>
        <taxon>Legionellales</taxon>
        <taxon>Legionellaceae</taxon>
        <taxon>Legionella</taxon>
    </lineage>
</organism>
<proteinExistence type="inferred from homology"/>
<dbReference type="STRING" id="452.Lspi_0874"/>
<feature type="transmembrane region" description="Helical" evidence="11">
    <location>
        <begin position="114"/>
        <end position="135"/>
    </location>
</feature>
<keyword evidence="3" id="KW-0813">Transport</keyword>
<dbReference type="GO" id="GO:0006813">
    <property type="term" value="P:potassium ion transport"/>
    <property type="evidence" value="ECO:0007669"/>
    <property type="project" value="UniProtKB-KW"/>
</dbReference>
<dbReference type="Pfam" id="PF00999">
    <property type="entry name" value="Na_H_Exchanger"/>
    <property type="match status" value="1"/>
</dbReference>
<evidence type="ECO:0000256" key="9">
    <source>
        <dbReference type="ARBA" id="ARBA00023065"/>
    </source>
</evidence>
<keyword evidence="9" id="KW-0406">Ion transport</keyword>
<dbReference type="SUPFAM" id="SSF51735">
    <property type="entry name" value="NAD(P)-binding Rossmann-fold domains"/>
    <property type="match status" value="1"/>
</dbReference>
<evidence type="ECO:0000256" key="4">
    <source>
        <dbReference type="ARBA" id="ARBA00022449"/>
    </source>
</evidence>
<feature type="domain" description="RCK N-terminal" evidence="12">
    <location>
        <begin position="410"/>
        <end position="534"/>
    </location>
</feature>
<feature type="transmembrane region" description="Helical" evidence="11">
    <location>
        <begin position="335"/>
        <end position="354"/>
    </location>
</feature>
<feature type="transmembrane region" description="Helical" evidence="11">
    <location>
        <begin position="147"/>
        <end position="171"/>
    </location>
</feature>
<evidence type="ECO:0000259" key="12">
    <source>
        <dbReference type="PROSITE" id="PS51201"/>
    </source>
</evidence>
<comment type="subcellular location">
    <subcellularLocation>
        <location evidence="1">Endomembrane system</location>
        <topology evidence="1">Multi-pass membrane protein</topology>
    </subcellularLocation>
</comment>
<evidence type="ECO:0000256" key="2">
    <source>
        <dbReference type="ARBA" id="ARBA00005551"/>
    </source>
</evidence>
<keyword evidence="4" id="KW-0050">Antiport</keyword>
<dbReference type="FunFam" id="3.40.50.720:FF:000036">
    <property type="entry name" value="Glutathione-regulated potassium-efflux system protein KefB"/>
    <property type="match status" value="1"/>
</dbReference>
<dbReference type="PATRIC" id="fig|452.5.peg.955"/>
<feature type="transmembrane region" description="Helical" evidence="11">
    <location>
        <begin position="6"/>
        <end position="24"/>
    </location>
</feature>
<dbReference type="InterPro" id="IPR003148">
    <property type="entry name" value="RCK_N"/>
</dbReference>
<accession>A0A0W0Z774</accession>
<evidence type="ECO:0000313" key="13">
    <source>
        <dbReference type="EMBL" id="KTD64707.1"/>
    </source>
</evidence>
<evidence type="ECO:0000256" key="8">
    <source>
        <dbReference type="ARBA" id="ARBA00022989"/>
    </source>
</evidence>
<dbReference type="Pfam" id="PF02254">
    <property type="entry name" value="TrkA_N"/>
    <property type="match status" value="1"/>
</dbReference>
<dbReference type="Proteomes" id="UP000054877">
    <property type="component" value="Unassembled WGS sequence"/>
</dbReference>
<dbReference type="InterPro" id="IPR038770">
    <property type="entry name" value="Na+/solute_symporter_sf"/>
</dbReference>
<dbReference type="InterPro" id="IPR036291">
    <property type="entry name" value="NAD(P)-bd_dom_sf"/>
</dbReference>
<dbReference type="PROSITE" id="PS51201">
    <property type="entry name" value="RCK_N"/>
    <property type="match status" value="1"/>
</dbReference>
<gene>
    <name evidence="13" type="primary">kefC_1</name>
    <name evidence="13" type="ORF">Lspi_0874</name>
</gene>
<evidence type="ECO:0000256" key="10">
    <source>
        <dbReference type="ARBA" id="ARBA00023136"/>
    </source>
</evidence>
<keyword evidence="7" id="KW-0630">Potassium</keyword>
<evidence type="ECO:0000256" key="1">
    <source>
        <dbReference type="ARBA" id="ARBA00004127"/>
    </source>
</evidence>
<comment type="caution">
    <text evidence="13">The sequence shown here is derived from an EMBL/GenBank/DDBJ whole genome shotgun (WGS) entry which is preliminary data.</text>
</comment>
<dbReference type="GO" id="GO:0012505">
    <property type="term" value="C:endomembrane system"/>
    <property type="evidence" value="ECO:0007669"/>
    <property type="project" value="UniProtKB-SubCell"/>
</dbReference>
<feature type="transmembrane region" description="Helical" evidence="11">
    <location>
        <begin position="366"/>
        <end position="388"/>
    </location>
</feature>
<feature type="transmembrane region" description="Helical" evidence="11">
    <location>
        <begin position="86"/>
        <end position="108"/>
    </location>
</feature>
<name>A0A0W0Z774_LEGSP</name>
<dbReference type="PANTHER" id="PTHR46157:SF4">
    <property type="entry name" value="K(+) EFFLUX ANTIPORTER 3, CHLOROPLASTIC"/>
    <property type="match status" value="1"/>
</dbReference>
<feature type="transmembrane region" description="Helical" evidence="11">
    <location>
        <begin position="280"/>
        <end position="297"/>
    </location>
</feature>
<dbReference type="GO" id="GO:0005886">
    <property type="term" value="C:plasma membrane"/>
    <property type="evidence" value="ECO:0007669"/>
    <property type="project" value="TreeGrafter"/>
</dbReference>
<dbReference type="GO" id="GO:0008324">
    <property type="term" value="F:monoatomic cation transmembrane transporter activity"/>
    <property type="evidence" value="ECO:0007669"/>
    <property type="project" value="InterPro"/>
</dbReference>
<keyword evidence="10 11" id="KW-0472">Membrane</keyword>
<dbReference type="Gene3D" id="1.20.1530.20">
    <property type="match status" value="1"/>
</dbReference>
<dbReference type="RefSeq" id="WP_058482815.1">
    <property type="nucleotide sequence ID" value="NZ_CAAAII010000002.1"/>
</dbReference>
<keyword evidence="8 11" id="KW-1133">Transmembrane helix</keyword>
<feature type="transmembrane region" description="Helical" evidence="11">
    <location>
        <begin position="55"/>
        <end position="74"/>
    </location>
</feature>
<dbReference type="GO" id="GO:1902600">
    <property type="term" value="P:proton transmembrane transport"/>
    <property type="evidence" value="ECO:0007669"/>
    <property type="project" value="InterPro"/>
</dbReference>
<evidence type="ECO:0000256" key="7">
    <source>
        <dbReference type="ARBA" id="ARBA00022958"/>
    </source>
</evidence>
<feature type="transmembrane region" description="Helical" evidence="11">
    <location>
        <begin position="191"/>
        <end position="212"/>
    </location>
</feature>
<dbReference type="InterPro" id="IPR004771">
    <property type="entry name" value="K/H_exchanger"/>
</dbReference>
<dbReference type="PANTHER" id="PTHR46157">
    <property type="entry name" value="K(+) EFFLUX ANTIPORTER 3, CHLOROPLASTIC"/>
    <property type="match status" value="1"/>
</dbReference>
<keyword evidence="6 11" id="KW-0812">Transmembrane</keyword>
<feature type="transmembrane region" description="Helical" evidence="11">
    <location>
        <begin position="233"/>
        <end position="260"/>
    </location>
</feature>
<dbReference type="GO" id="GO:0015297">
    <property type="term" value="F:antiporter activity"/>
    <property type="evidence" value="ECO:0007669"/>
    <property type="project" value="UniProtKB-KW"/>
</dbReference>
<reference evidence="13 14" key="1">
    <citation type="submission" date="2015-11" db="EMBL/GenBank/DDBJ databases">
        <title>Genomic analysis of 38 Legionella species identifies large and diverse effector repertoires.</title>
        <authorList>
            <person name="Burstein D."/>
            <person name="Amaro F."/>
            <person name="Zusman T."/>
            <person name="Lifshitz Z."/>
            <person name="Cohen O."/>
            <person name="Gilbert J.A."/>
            <person name="Pupko T."/>
            <person name="Shuman H.A."/>
            <person name="Segal G."/>
        </authorList>
    </citation>
    <scope>NUCLEOTIDE SEQUENCE [LARGE SCALE GENOMIC DNA]</scope>
    <source>
        <strain evidence="13 14">Mt.St.Helens-9</strain>
    </source>
</reference>
<feature type="transmembrane region" description="Helical" evidence="11">
    <location>
        <begin position="31"/>
        <end position="49"/>
    </location>
</feature>
<feature type="transmembrane region" description="Helical" evidence="11">
    <location>
        <begin position="309"/>
        <end position="329"/>
    </location>
</feature>
<dbReference type="OrthoDB" id="9781411at2"/>